<dbReference type="CDD" id="cd02440">
    <property type="entry name" value="AdoMet_MTases"/>
    <property type="match status" value="1"/>
</dbReference>
<dbReference type="GO" id="GO:0032259">
    <property type="term" value="P:methylation"/>
    <property type="evidence" value="ECO:0007669"/>
    <property type="project" value="UniProtKB-KW"/>
</dbReference>
<keyword evidence="3" id="KW-0949">S-adenosyl-L-methionine</keyword>
<reference evidence="5 6" key="1">
    <citation type="submission" date="2024-03" db="EMBL/GenBank/DDBJ databases">
        <title>A Dehalogenimonas Isolated from Estuarine Sediments Dihaloeliminates Chlorinated Alkanes.</title>
        <authorList>
            <person name="Yang Y."/>
            <person name="Wang H."/>
        </authorList>
    </citation>
    <scope>NUCLEOTIDE SEQUENCE [LARGE SCALE GENOMIC DNA]</scope>
    <source>
        <strain evidence="5 6">W</strain>
    </source>
</reference>
<name>A0ABZ2J612_9CHLR</name>
<evidence type="ECO:0000256" key="2">
    <source>
        <dbReference type="ARBA" id="ARBA00022679"/>
    </source>
</evidence>
<dbReference type="Pfam" id="PF13649">
    <property type="entry name" value="Methyltransf_25"/>
    <property type="match status" value="1"/>
</dbReference>
<accession>A0ABZ2J612</accession>
<dbReference type="GO" id="GO:0008168">
    <property type="term" value="F:methyltransferase activity"/>
    <property type="evidence" value="ECO:0007669"/>
    <property type="project" value="UniProtKB-KW"/>
</dbReference>
<evidence type="ECO:0000256" key="1">
    <source>
        <dbReference type="ARBA" id="ARBA00022603"/>
    </source>
</evidence>
<organism evidence="5 6">
    <name type="scientific">Candidatus Dehalogenimonas loeffleri</name>
    <dbReference type="NCBI Taxonomy" id="3127115"/>
    <lineage>
        <taxon>Bacteria</taxon>
        <taxon>Bacillati</taxon>
        <taxon>Chloroflexota</taxon>
        <taxon>Dehalococcoidia</taxon>
        <taxon>Dehalococcoidales</taxon>
        <taxon>Dehalococcoidaceae</taxon>
        <taxon>Dehalogenimonas</taxon>
    </lineage>
</organism>
<dbReference type="RefSeq" id="WP_338736697.1">
    <property type="nucleotide sequence ID" value="NZ_CP146612.1"/>
</dbReference>
<keyword evidence="2" id="KW-0808">Transferase</keyword>
<dbReference type="InterPro" id="IPR041698">
    <property type="entry name" value="Methyltransf_25"/>
</dbReference>
<dbReference type="PROSITE" id="PS01184">
    <property type="entry name" value="UBIE_2"/>
    <property type="match status" value="1"/>
</dbReference>
<keyword evidence="1 5" id="KW-0489">Methyltransferase</keyword>
<dbReference type="PANTHER" id="PTHR43591:SF24">
    <property type="entry name" value="2-METHOXY-6-POLYPRENYL-1,4-BENZOQUINOL METHYLASE, MITOCHONDRIAL"/>
    <property type="match status" value="1"/>
</dbReference>
<keyword evidence="6" id="KW-1185">Reference proteome</keyword>
<gene>
    <name evidence="5" type="ORF">V8247_04760</name>
</gene>
<dbReference type="InterPro" id="IPR023576">
    <property type="entry name" value="UbiE/COQ5_MeTrFase_CS"/>
</dbReference>
<evidence type="ECO:0000259" key="4">
    <source>
        <dbReference type="Pfam" id="PF13649"/>
    </source>
</evidence>
<evidence type="ECO:0000313" key="5">
    <source>
        <dbReference type="EMBL" id="WWX24586.1"/>
    </source>
</evidence>
<protein>
    <submittedName>
        <fullName evidence="5">Methyltransferase domain-containing protein</fullName>
    </submittedName>
</protein>
<sequence length="196" mass="21665">MMARFYSLFIDRALKDLRKGIPEFAGMQPGEKVLDVCCGTGDQAMHIAGLGLEVYGIDLDERMIAVAEANKRRTRRENISFQTADAAALLFKSRSFDYATISLALHEKPPEIQLQVIEEMRRVVKKGGVLVLADFGVPAKWFIRLLEGLVGGDHYACFKAYQAAGGLEALTTKIGLKVEKRAAVMGGAVELRYIRN</sequence>
<dbReference type="Gene3D" id="3.40.50.150">
    <property type="entry name" value="Vaccinia Virus protein VP39"/>
    <property type="match status" value="1"/>
</dbReference>
<dbReference type="Proteomes" id="UP001375370">
    <property type="component" value="Chromosome"/>
</dbReference>
<dbReference type="InterPro" id="IPR029063">
    <property type="entry name" value="SAM-dependent_MTases_sf"/>
</dbReference>
<evidence type="ECO:0000256" key="3">
    <source>
        <dbReference type="ARBA" id="ARBA00022691"/>
    </source>
</evidence>
<proteinExistence type="predicted"/>
<feature type="domain" description="Methyltransferase" evidence="4">
    <location>
        <begin position="33"/>
        <end position="128"/>
    </location>
</feature>
<dbReference type="PANTHER" id="PTHR43591">
    <property type="entry name" value="METHYLTRANSFERASE"/>
    <property type="match status" value="1"/>
</dbReference>
<evidence type="ECO:0000313" key="6">
    <source>
        <dbReference type="Proteomes" id="UP001375370"/>
    </source>
</evidence>
<dbReference type="SUPFAM" id="SSF53335">
    <property type="entry name" value="S-adenosyl-L-methionine-dependent methyltransferases"/>
    <property type="match status" value="1"/>
</dbReference>
<dbReference type="EMBL" id="CP146612">
    <property type="protein sequence ID" value="WWX24586.1"/>
    <property type="molecule type" value="Genomic_DNA"/>
</dbReference>